<comment type="caution">
    <text evidence="3">The sequence shown here is derived from an EMBL/GenBank/DDBJ whole genome shotgun (WGS) entry which is preliminary data.</text>
</comment>
<protein>
    <submittedName>
        <fullName evidence="3">Discoidin domain-containing protein</fullName>
    </submittedName>
</protein>
<dbReference type="InterPro" id="IPR000421">
    <property type="entry name" value="FA58C"/>
</dbReference>
<feature type="signal peptide" evidence="1">
    <location>
        <begin position="1"/>
        <end position="30"/>
    </location>
</feature>
<dbReference type="SUPFAM" id="SSF49785">
    <property type="entry name" value="Galactose-binding domain-like"/>
    <property type="match status" value="1"/>
</dbReference>
<keyword evidence="4" id="KW-1185">Reference proteome</keyword>
<dbReference type="RefSeq" id="WP_277536350.1">
    <property type="nucleotide sequence ID" value="NZ_JAPDIA010000008.1"/>
</dbReference>
<dbReference type="Proteomes" id="UP001153404">
    <property type="component" value="Unassembled WGS sequence"/>
</dbReference>
<proteinExistence type="predicted"/>
<dbReference type="Gene3D" id="3.20.20.80">
    <property type="entry name" value="Glycosidases"/>
    <property type="match status" value="1"/>
</dbReference>
<dbReference type="Pfam" id="PF00754">
    <property type="entry name" value="F5_F8_type_C"/>
    <property type="match status" value="1"/>
</dbReference>
<reference evidence="3" key="1">
    <citation type="submission" date="2022-10" db="EMBL/GenBank/DDBJ databases">
        <title>Comparative genomic analysis of Cohnella hashimotonis sp. nov., isolated from the International Space Station.</title>
        <authorList>
            <person name="Simpson A."/>
            <person name="Venkateswaran K."/>
        </authorList>
    </citation>
    <scope>NUCLEOTIDE SEQUENCE</scope>
    <source>
        <strain evidence="3">DSM 28161</strain>
    </source>
</reference>
<organism evidence="3 4">
    <name type="scientific">Cohnella rhizosphaerae</name>
    <dbReference type="NCBI Taxonomy" id="1457232"/>
    <lineage>
        <taxon>Bacteria</taxon>
        <taxon>Bacillati</taxon>
        <taxon>Bacillota</taxon>
        <taxon>Bacilli</taxon>
        <taxon>Bacillales</taxon>
        <taxon>Paenibacillaceae</taxon>
        <taxon>Cohnella</taxon>
    </lineage>
</organism>
<evidence type="ECO:0000313" key="4">
    <source>
        <dbReference type="Proteomes" id="UP001153404"/>
    </source>
</evidence>
<accession>A0A9X4KWY8</accession>
<feature type="chain" id="PRO_5040809372" evidence="1">
    <location>
        <begin position="31"/>
        <end position="847"/>
    </location>
</feature>
<dbReference type="SUPFAM" id="SSF51445">
    <property type="entry name" value="(Trans)glycosidases"/>
    <property type="match status" value="1"/>
</dbReference>
<keyword evidence="1" id="KW-0732">Signal</keyword>
<feature type="domain" description="F5/8 type C" evidence="2">
    <location>
        <begin position="742"/>
        <end position="840"/>
    </location>
</feature>
<dbReference type="InterPro" id="IPR017853">
    <property type="entry name" value="GH"/>
</dbReference>
<dbReference type="Gene3D" id="2.60.120.260">
    <property type="entry name" value="Galactose-binding domain-like"/>
    <property type="match status" value="3"/>
</dbReference>
<evidence type="ECO:0000259" key="2">
    <source>
        <dbReference type="Pfam" id="PF00754"/>
    </source>
</evidence>
<gene>
    <name evidence="3" type="ORF">OMP40_28415</name>
</gene>
<evidence type="ECO:0000313" key="3">
    <source>
        <dbReference type="EMBL" id="MDG0812811.1"/>
    </source>
</evidence>
<sequence length="847" mass="92966">MEKKVKLKVFMTLAAGVIGALGFSAPQASASIDRFIIGAYGNPEGANINATQFQYLNNAHVNEIQLSWGYDQSNTATPVQQILGLANQYGIKVQVSDIRMRPWWYEDLTHAQIDSIIGDVTSSYSSYPATDGYVAFDEPGNTTKDIDRAGYANKKFLSFMPNANNSLNLLPIYAYGGMGYTGYRDYVSRVINTAGAQNLKSLSYDFYPFPAGGGTASDYFQNAEIFREIALKYGIKNTMAYLQTGNFPGVRLPNQNEVRWNIYTNVAYGVKGYFTFVWWLPQSNTDMPYAVIAKDGTQSPVYLYLQNVNAEIEKLGPTLIGLDSLEVYHAGSWLPLGTNPVPSGYFWQPTNNVNNHIISHFKNAAGRNYVMVVNDDYSSSQTLSFNIPSKPSGITEVSKTTGLEAATNYNSSTGNISATFLPGEGKLYAITGSITNDFMVNDTDTNIIYTGSSWVYGNNSGSGQYNNDVHYMSGNDDYFEYTFNGTGVQFIGDLQATHGTADVYIDDVFQQTVDCYRVSTLAQQVLFSKSGLTSGTHTIKVVKKSGSYINVDAIKVFTSAVPTSELVPVATTFKHNDTDGKILYSGLSWGYDRDRGVGEFKDDIHFMTENNDYFEFTFTGTGVSYITDKRSNSGTVDIYIDGVFQQTVNCFNTSTLVQQSVYTKTGLTAGTHTIKGIKKSGTYVDVDAFVVTEANPSTLIKMSAGKSYTKSIQPSSSYPDTDNAESTNGIIAGPFSDGKSYGYNISSGQTINVDFTMDLSANKTLRLVKFLKQSGNIQNYAPDSITVYTSTDGINFTQKGQSTSAVNGWYEVKFADTTARYVKVKATKTYGSNADWLFVDEIEAYGI</sequence>
<dbReference type="EMBL" id="JAPDIA010000008">
    <property type="protein sequence ID" value="MDG0812811.1"/>
    <property type="molecule type" value="Genomic_DNA"/>
</dbReference>
<dbReference type="InterPro" id="IPR008979">
    <property type="entry name" value="Galactose-bd-like_sf"/>
</dbReference>
<evidence type="ECO:0000256" key="1">
    <source>
        <dbReference type="SAM" id="SignalP"/>
    </source>
</evidence>
<dbReference type="AlphaFoldDB" id="A0A9X4KWY8"/>
<name>A0A9X4KWY8_9BACL</name>